<dbReference type="InterPro" id="IPR029058">
    <property type="entry name" value="AB_hydrolase_fold"/>
</dbReference>
<dbReference type="InterPro" id="IPR000383">
    <property type="entry name" value="Xaa-Pro-like_dom"/>
</dbReference>
<feature type="region of interest" description="Disordered" evidence="2">
    <location>
        <begin position="135"/>
        <end position="155"/>
    </location>
</feature>
<keyword evidence="3" id="KW-0732">Signal</keyword>
<evidence type="ECO:0000256" key="2">
    <source>
        <dbReference type="SAM" id="MobiDB-lite"/>
    </source>
</evidence>
<dbReference type="SMART" id="SM00939">
    <property type="entry name" value="PepX_C"/>
    <property type="match status" value="1"/>
</dbReference>
<dbReference type="Proteomes" id="UP000295645">
    <property type="component" value="Unassembled WGS sequence"/>
</dbReference>
<keyword evidence="1" id="KW-0378">Hydrolase</keyword>
<feature type="chain" id="PRO_5020248163" description="Xaa-Pro dipeptidyl-peptidase C-terminal domain-containing protein" evidence="3">
    <location>
        <begin position="26"/>
        <end position="652"/>
    </location>
</feature>
<feature type="domain" description="Xaa-Pro dipeptidyl-peptidase C-terminal" evidence="4">
    <location>
        <begin position="377"/>
        <end position="644"/>
    </location>
</feature>
<dbReference type="GO" id="GO:0008239">
    <property type="term" value="F:dipeptidyl-peptidase activity"/>
    <property type="evidence" value="ECO:0007669"/>
    <property type="project" value="InterPro"/>
</dbReference>
<dbReference type="Pfam" id="PF02129">
    <property type="entry name" value="Peptidase_S15"/>
    <property type="match status" value="1"/>
</dbReference>
<feature type="signal peptide" evidence="3">
    <location>
        <begin position="1"/>
        <end position="25"/>
    </location>
</feature>
<keyword evidence="6" id="KW-1185">Reference proteome</keyword>
<evidence type="ECO:0000256" key="3">
    <source>
        <dbReference type="SAM" id="SignalP"/>
    </source>
</evidence>
<proteinExistence type="predicted"/>
<dbReference type="InterPro" id="IPR050585">
    <property type="entry name" value="Xaa-Pro_dipeptidyl-ppase/CocE"/>
</dbReference>
<evidence type="ECO:0000313" key="6">
    <source>
        <dbReference type="Proteomes" id="UP000295645"/>
    </source>
</evidence>
<gene>
    <name evidence="5" type="ORF">EC912_103258</name>
</gene>
<organism evidence="5 6">
    <name type="scientific">Luteibacter rhizovicinus</name>
    <dbReference type="NCBI Taxonomy" id="242606"/>
    <lineage>
        <taxon>Bacteria</taxon>
        <taxon>Pseudomonadati</taxon>
        <taxon>Pseudomonadota</taxon>
        <taxon>Gammaproteobacteria</taxon>
        <taxon>Lysobacterales</taxon>
        <taxon>Rhodanobacteraceae</taxon>
        <taxon>Luteibacter</taxon>
    </lineage>
</organism>
<dbReference type="NCBIfam" id="TIGR00976">
    <property type="entry name" value="CocE_NonD"/>
    <property type="match status" value="1"/>
</dbReference>
<dbReference type="Gene3D" id="3.40.50.1820">
    <property type="entry name" value="alpha/beta hydrolase"/>
    <property type="match status" value="1"/>
</dbReference>
<dbReference type="SUPFAM" id="SSF53474">
    <property type="entry name" value="alpha/beta-Hydrolases"/>
    <property type="match status" value="1"/>
</dbReference>
<evidence type="ECO:0000259" key="4">
    <source>
        <dbReference type="SMART" id="SM00939"/>
    </source>
</evidence>
<protein>
    <recommendedName>
        <fullName evidence="4">Xaa-Pro dipeptidyl-peptidase C-terminal domain-containing protein</fullName>
    </recommendedName>
</protein>
<evidence type="ECO:0000256" key="1">
    <source>
        <dbReference type="ARBA" id="ARBA00022801"/>
    </source>
</evidence>
<accession>A0A4R3YUB0</accession>
<dbReference type="InterPro" id="IPR005674">
    <property type="entry name" value="CocE/Ser_esterase"/>
</dbReference>
<evidence type="ECO:0000313" key="5">
    <source>
        <dbReference type="EMBL" id="TCV94773.1"/>
    </source>
</evidence>
<dbReference type="Gene3D" id="1.10.3020.10">
    <property type="entry name" value="alpha-amino acid ester hydrolase ( Helical cap domain)"/>
    <property type="match status" value="1"/>
</dbReference>
<dbReference type="PANTHER" id="PTHR43056:SF10">
    <property type="entry name" value="COCE_NOND FAMILY, PUTATIVE (AFU_ORTHOLOGUE AFUA_7G00600)-RELATED"/>
    <property type="match status" value="1"/>
</dbReference>
<dbReference type="Gene3D" id="2.60.120.260">
    <property type="entry name" value="Galactose-binding domain-like"/>
    <property type="match status" value="1"/>
</dbReference>
<dbReference type="SUPFAM" id="SSF49785">
    <property type="entry name" value="Galactose-binding domain-like"/>
    <property type="match status" value="1"/>
</dbReference>
<dbReference type="InterPro" id="IPR008979">
    <property type="entry name" value="Galactose-bd-like_sf"/>
</dbReference>
<dbReference type="EMBL" id="SMCS01000003">
    <property type="protein sequence ID" value="TCV94773.1"/>
    <property type="molecule type" value="Genomic_DNA"/>
</dbReference>
<dbReference type="Pfam" id="PF08530">
    <property type="entry name" value="PepX_C"/>
    <property type="match status" value="1"/>
</dbReference>
<name>A0A4R3YUB0_9GAMM</name>
<dbReference type="PANTHER" id="PTHR43056">
    <property type="entry name" value="PEPTIDASE S9 PROLYL OLIGOPEPTIDASE"/>
    <property type="match status" value="1"/>
</dbReference>
<dbReference type="AlphaFoldDB" id="A0A4R3YUB0"/>
<reference evidence="5 6" key="1">
    <citation type="submission" date="2019-03" db="EMBL/GenBank/DDBJ databases">
        <title>Above-ground endophytic microbial communities from plants in different locations in the United States.</title>
        <authorList>
            <person name="Frank C."/>
        </authorList>
    </citation>
    <scope>NUCLEOTIDE SEQUENCE [LARGE SCALE GENOMIC DNA]</scope>
    <source>
        <strain evidence="5 6">LP_13_YM</strain>
    </source>
</reference>
<sequence length="652" mass="72436">MPGIMRHALLSLALCTLGTGVSAHGGEKTYAQLPSETPANFAPVTENFDYVRREVDIAMRDGVRLHTVLLVPRGAKHAGMLLTRTPYGADDMSHRSDSPHLAMALRGYDNPADIIVQDGYIRVVQDIRGKHGSEGDFVMNRAPVGPQNPTPVDESSDIYDTVDWLSKNVPESNGKVGIIGISYDGFEALIATIRPHPALKVAVPINPMVDGWMGDDWFHQGAFRQQMLPYIYGMVASRGGKYGWASGYRDDYDLYLKGGSAGDIARAHGMEPLGFWQKILAHPSYDAFWRDQALDKLVAREPLTVPTMLVHSLWDQEDNYGDMAAYRALAPKDPKHDKLYLVIGPWRHAKTWEPAGAIGAIDLGSDTGTTFRQDILRPFLARYLKDGAAAIDIAPVNAFVTGENRWRKLTRWPSGCAAGCKPAMQDWYVDADGSLSSTKPTEGFDEYVSDPAKPVPYRVRPIQSWSHGVPDQVESWPEWLVDDQRQFATRTDVLTYTSAPLAAPLSLAGEPVVRLLASTSGSDSDWVVKLIDVYPDEVVDHPAMGGYQLPIAMEIFRGRYREGFDKPASLTPDTALPYRFPLPTVNHVFLPGHRVMVQIQSSWFPLYDRNPQTYVPNIFLARPGDYRKATQRIYRGSSQGTFVELPVVNVEH</sequence>
<dbReference type="OrthoDB" id="9806163at2"/>
<comment type="caution">
    <text evidence="5">The sequence shown here is derived from an EMBL/GenBank/DDBJ whole genome shotgun (WGS) entry which is preliminary data.</text>
</comment>
<dbReference type="InterPro" id="IPR013736">
    <property type="entry name" value="Xaa-Pro_dipept_C"/>
</dbReference>